<name>A0A4U0QWJ0_9RHOB</name>
<dbReference type="Pfam" id="PF02492">
    <property type="entry name" value="cobW"/>
    <property type="match status" value="1"/>
</dbReference>
<evidence type="ECO:0000256" key="2">
    <source>
        <dbReference type="ARBA" id="ARBA00022801"/>
    </source>
</evidence>
<dbReference type="InterPro" id="IPR011629">
    <property type="entry name" value="CobW-like_C"/>
</dbReference>
<dbReference type="CDD" id="cd03112">
    <property type="entry name" value="CobW-like"/>
    <property type="match status" value="1"/>
</dbReference>
<comment type="caution">
    <text evidence="8">The sequence shown here is derived from an EMBL/GenBank/DDBJ whole genome shotgun (WGS) entry which is preliminary data.</text>
</comment>
<evidence type="ECO:0000256" key="3">
    <source>
        <dbReference type="ARBA" id="ARBA00023186"/>
    </source>
</evidence>
<dbReference type="InterPro" id="IPR036627">
    <property type="entry name" value="CobW-likC_sf"/>
</dbReference>
<evidence type="ECO:0000256" key="5">
    <source>
        <dbReference type="ARBA" id="ARBA00045658"/>
    </source>
</evidence>
<dbReference type="Proteomes" id="UP000306223">
    <property type="component" value="Unassembled WGS sequence"/>
</dbReference>
<evidence type="ECO:0000256" key="4">
    <source>
        <dbReference type="ARBA" id="ARBA00034320"/>
    </source>
</evidence>
<dbReference type="InterPro" id="IPR051927">
    <property type="entry name" value="Zn_Chap_cDPG_Synth"/>
</dbReference>
<dbReference type="PANTHER" id="PTHR43603">
    <property type="entry name" value="COBW DOMAIN-CONTAINING PROTEIN DDB_G0274527"/>
    <property type="match status" value="1"/>
</dbReference>
<keyword evidence="2" id="KW-0378">Hydrolase</keyword>
<organism evidence="8 9">
    <name type="scientific">Paracoccus hibiscisoli</name>
    <dbReference type="NCBI Taxonomy" id="2023261"/>
    <lineage>
        <taxon>Bacteria</taxon>
        <taxon>Pseudomonadati</taxon>
        <taxon>Pseudomonadota</taxon>
        <taxon>Alphaproteobacteria</taxon>
        <taxon>Rhodobacterales</taxon>
        <taxon>Paracoccaceae</taxon>
        <taxon>Paracoccus</taxon>
    </lineage>
</organism>
<keyword evidence="1" id="KW-0547">Nucleotide-binding</keyword>
<sequence>MSQDPRLPATVLSGFLGAGKTTLLNAVLNNREGLRVAVIVNDMSEVNIDADLVHAGLSDTGAGLSRTDETLVEMSNGCICCTLREDLLIEVRKLAEAGRFDHLLIESTGISEPLPVATTFEFADENGASLSDVARLDTMVTVVDAVNLTADFSSHDFLSDRGEVMGDGDARTLVDLLTDQMEFADVIVLNKCTDAGPARVDAARKIIRALNADARIIETDHSRVAPRDILNTGLFDFDRAHTHPMWAKELYGHADHTPEAEEYGVASFVYRARLPFEPRKIHELLNGPLPGVIRAKGHFWVATRPDWVAEFSLAGALSSVRPLGQWWASVPRDRWPTHPEGRAYLDAHWSEPYGDRRQELVFIGTGMDEDRLRARLDACLLGEEWGDNPAGWAQLADPFPAWRRAESAAA</sequence>
<dbReference type="EMBL" id="SUNH01000006">
    <property type="protein sequence ID" value="TJZ86190.1"/>
    <property type="molecule type" value="Genomic_DNA"/>
</dbReference>
<dbReference type="GO" id="GO:0016787">
    <property type="term" value="F:hydrolase activity"/>
    <property type="evidence" value="ECO:0007669"/>
    <property type="project" value="UniProtKB-KW"/>
</dbReference>
<evidence type="ECO:0000256" key="1">
    <source>
        <dbReference type="ARBA" id="ARBA00022741"/>
    </source>
</evidence>
<gene>
    <name evidence="8" type="ORF">FA740_04700</name>
</gene>
<protein>
    <submittedName>
        <fullName evidence="8">GTP-binding protein</fullName>
    </submittedName>
</protein>
<dbReference type="GO" id="GO:0000166">
    <property type="term" value="F:nucleotide binding"/>
    <property type="evidence" value="ECO:0007669"/>
    <property type="project" value="UniProtKB-KW"/>
</dbReference>
<dbReference type="Gene3D" id="3.40.50.300">
    <property type="entry name" value="P-loop containing nucleotide triphosphate hydrolases"/>
    <property type="match status" value="1"/>
</dbReference>
<evidence type="ECO:0000313" key="8">
    <source>
        <dbReference type="EMBL" id="TJZ86190.1"/>
    </source>
</evidence>
<dbReference type="OrthoDB" id="9808822at2"/>
<comment type="similarity">
    <text evidence="4">Belongs to the SIMIBI class G3E GTPase family. ZNG1 subfamily.</text>
</comment>
<dbReference type="SMART" id="SM00833">
    <property type="entry name" value="CobW_C"/>
    <property type="match status" value="1"/>
</dbReference>
<dbReference type="Gene3D" id="3.30.1220.10">
    <property type="entry name" value="CobW-like, C-terminal domain"/>
    <property type="match status" value="1"/>
</dbReference>
<reference evidence="8 9" key="1">
    <citation type="submission" date="2019-04" db="EMBL/GenBank/DDBJ databases">
        <authorList>
            <person name="Li J."/>
        </authorList>
    </citation>
    <scope>NUCLEOTIDE SEQUENCE [LARGE SCALE GENOMIC DNA]</scope>
    <source>
        <strain evidence="8 9">CCTCC AB2016182</strain>
    </source>
</reference>
<dbReference type="PANTHER" id="PTHR43603:SF1">
    <property type="entry name" value="ZINC-REGULATED GTPASE METALLOPROTEIN ACTIVATOR 1"/>
    <property type="match status" value="1"/>
</dbReference>
<proteinExistence type="inferred from homology"/>
<accession>A0A4U0QWJ0</accession>
<dbReference type="Pfam" id="PF07683">
    <property type="entry name" value="CobW_C"/>
    <property type="match status" value="1"/>
</dbReference>
<keyword evidence="9" id="KW-1185">Reference proteome</keyword>
<evidence type="ECO:0000313" key="9">
    <source>
        <dbReference type="Proteomes" id="UP000306223"/>
    </source>
</evidence>
<comment type="catalytic activity">
    <reaction evidence="6">
        <text>GTP + H2O = GDP + phosphate + H(+)</text>
        <dbReference type="Rhea" id="RHEA:19669"/>
        <dbReference type="ChEBI" id="CHEBI:15377"/>
        <dbReference type="ChEBI" id="CHEBI:15378"/>
        <dbReference type="ChEBI" id="CHEBI:37565"/>
        <dbReference type="ChEBI" id="CHEBI:43474"/>
        <dbReference type="ChEBI" id="CHEBI:58189"/>
    </reaction>
    <physiologicalReaction direction="left-to-right" evidence="6">
        <dbReference type="Rhea" id="RHEA:19670"/>
    </physiologicalReaction>
</comment>
<feature type="domain" description="CobW C-terminal" evidence="7">
    <location>
        <begin position="265"/>
        <end position="380"/>
    </location>
</feature>
<comment type="function">
    <text evidence="5">Zinc chaperone that directly transfers zinc cofactor to target proteins, thereby activating them. Zinc is transferred from the CXCC motif in the GTPase domain to the zinc binding site in target proteins in a process requiring GTP hydrolysis.</text>
</comment>
<evidence type="ECO:0000259" key="7">
    <source>
        <dbReference type="SMART" id="SM00833"/>
    </source>
</evidence>
<keyword evidence="3" id="KW-0143">Chaperone</keyword>
<evidence type="ECO:0000256" key="6">
    <source>
        <dbReference type="ARBA" id="ARBA00049117"/>
    </source>
</evidence>
<dbReference type="InterPro" id="IPR027417">
    <property type="entry name" value="P-loop_NTPase"/>
</dbReference>
<dbReference type="AlphaFoldDB" id="A0A4U0QWJ0"/>
<dbReference type="InterPro" id="IPR003495">
    <property type="entry name" value="CobW/HypB/UreG_nucleotide-bd"/>
</dbReference>
<dbReference type="SUPFAM" id="SSF52540">
    <property type="entry name" value="P-loop containing nucleoside triphosphate hydrolases"/>
    <property type="match status" value="1"/>
</dbReference>
<dbReference type="RefSeq" id="WP_136855619.1">
    <property type="nucleotide sequence ID" value="NZ_SUNH01000006.1"/>
</dbReference>